<dbReference type="RefSeq" id="WP_168962393.1">
    <property type="nucleotide sequence ID" value="NZ_JABAEW010000014.1"/>
</dbReference>
<name>A0A848AZU0_9BACT</name>
<feature type="domain" description="BD-FAE-like" evidence="2">
    <location>
        <begin position="28"/>
        <end position="223"/>
    </location>
</feature>
<dbReference type="AlphaFoldDB" id="A0A848AZU0"/>
<sequence>MKNSTMLLWKSTESSATGRKEDEFAPYMELYLLPAEEKTRGAVVVFPGGGYCCRAPHEGKPVAEMFNKLGFHAFVVQYRTSPGYFFPAGLRDALRAIKLIRFNASRWGVNPNQIATAGFSAGGHLCASTATFFDRVNASGGDAADAVSARPDAVLPCYPVINITESWGHVDSGKNLLGSDYDAEKAMQNLESQVSEKCPPAFLWHTAVDGCVNVANSLRFAEAMWANGRLCELHVFPHGSHGLGLAAEHEDIRHWPELAARFLQVSCGFEAHAAGN</sequence>
<dbReference type="PANTHER" id="PTHR48081">
    <property type="entry name" value="AB HYDROLASE SUPERFAMILY PROTEIN C4A8.06C"/>
    <property type="match status" value="1"/>
</dbReference>
<dbReference type="SUPFAM" id="SSF53474">
    <property type="entry name" value="alpha/beta-Hydrolases"/>
    <property type="match status" value="1"/>
</dbReference>
<keyword evidence="1 3" id="KW-0378">Hydrolase</keyword>
<accession>A0A848AZU0</accession>
<gene>
    <name evidence="3" type="ORF">HF882_09250</name>
</gene>
<evidence type="ECO:0000259" key="2">
    <source>
        <dbReference type="Pfam" id="PF20434"/>
    </source>
</evidence>
<dbReference type="Proteomes" id="UP000576225">
    <property type="component" value="Unassembled WGS sequence"/>
</dbReference>
<proteinExistence type="predicted"/>
<dbReference type="EMBL" id="JABAEW010000014">
    <property type="protein sequence ID" value="NMD86769.1"/>
    <property type="molecule type" value="Genomic_DNA"/>
</dbReference>
<evidence type="ECO:0000313" key="4">
    <source>
        <dbReference type="Proteomes" id="UP000576225"/>
    </source>
</evidence>
<reference evidence="3 4" key="1">
    <citation type="submission" date="2020-04" db="EMBL/GenBank/DDBJ databases">
        <authorList>
            <person name="Hitch T.C.A."/>
            <person name="Wylensek D."/>
            <person name="Clavel T."/>
        </authorList>
    </citation>
    <scope>NUCLEOTIDE SEQUENCE [LARGE SCALE GENOMIC DNA]</scope>
    <source>
        <strain evidence="3 4">COR2-253-APC-1A</strain>
    </source>
</reference>
<organism evidence="3 4">
    <name type="scientific">Victivallis vadensis</name>
    <dbReference type="NCBI Taxonomy" id="172901"/>
    <lineage>
        <taxon>Bacteria</taxon>
        <taxon>Pseudomonadati</taxon>
        <taxon>Lentisphaerota</taxon>
        <taxon>Lentisphaeria</taxon>
        <taxon>Victivallales</taxon>
        <taxon>Victivallaceae</taxon>
        <taxon>Victivallis</taxon>
    </lineage>
</organism>
<dbReference type="InterPro" id="IPR050300">
    <property type="entry name" value="GDXG_lipolytic_enzyme"/>
</dbReference>
<dbReference type="InterPro" id="IPR049492">
    <property type="entry name" value="BD-FAE-like_dom"/>
</dbReference>
<comment type="caution">
    <text evidence="3">The sequence shown here is derived from an EMBL/GenBank/DDBJ whole genome shotgun (WGS) entry which is preliminary data.</text>
</comment>
<protein>
    <submittedName>
        <fullName evidence="3">Alpha/beta hydrolase</fullName>
    </submittedName>
</protein>
<evidence type="ECO:0000256" key="1">
    <source>
        <dbReference type="ARBA" id="ARBA00022801"/>
    </source>
</evidence>
<evidence type="ECO:0000313" key="3">
    <source>
        <dbReference type="EMBL" id="NMD86769.1"/>
    </source>
</evidence>
<dbReference type="GO" id="GO:0016787">
    <property type="term" value="F:hydrolase activity"/>
    <property type="evidence" value="ECO:0007669"/>
    <property type="project" value="UniProtKB-KW"/>
</dbReference>
<dbReference type="Pfam" id="PF20434">
    <property type="entry name" value="BD-FAE"/>
    <property type="match status" value="1"/>
</dbReference>
<dbReference type="InterPro" id="IPR029058">
    <property type="entry name" value="AB_hydrolase_fold"/>
</dbReference>
<dbReference type="PANTHER" id="PTHR48081:SF6">
    <property type="entry name" value="PEPTIDASE S9 PROLYL OLIGOPEPTIDASE CATALYTIC DOMAIN-CONTAINING PROTEIN"/>
    <property type="match status" value="1"/>
</dbReference>
<dbReference type="Gene3D" id="3.40.50.1820">
    <property type="entry name" value="alpha/beta hydrolase"/>
    <property type="match status" value="1"/>
</dbReference>